<dbReference type="InterPro" id="IPR044227">
    <property type="entry name" value="TONSOKU"/>
</dbReference>
<dbReference type="InterPro" id="IPR011990">
    <property type="entry name" value="TPR-like_helical_dom_sf"/>
</dbReference>
<dbReference type="GO" id="GO:0072423">
    <property type="term" value="P:response to DNA damage checkpoint signaling"/>
    <property type="evidence" value="ECO:0007669"/>
    <property type="project" value="InterPro"/>
</dbReference>
<dbReference type="GO" id="GO:0005634">
    <property type="term" value="C:nucleus"/>
    <property type="evidence" value="ECO:0007669"/>
    <property type="project" value="InterPro"/>
</dbReference>
<dbReference type="AlphaFoldDB" id="A0A9D4AFY5"/>
<dbReference type="Gene3D" id="1.25.40.10">
    <property type="entry name" value="Tetratricopeptide repeat domain"/>
    <property type="match status" value="1"/>
</dbReference>
<proteinExistence type="predicted"/>
<dbReference type="OrthoDB" id="626167at2759"/>
<dbReference type="PANTHER" id="PTHR47684:SF1">
    <property type="entry name" value="PROTEIN TONSOKU"/>
    <property type="match status" value="1"/>
</dbReference>
<dbReference type="SUPFAM" id="SSF48452">
    <property type="entry name" value="TPR-like"/>
    <property type="match status" value="1"/>
</dbReference>
<sequence>MLEVDLDNLDEALKFHAKGLEICDEEEVVEDDDGRSRLHHNLGNVYMELRRWGKAREHIEKDIMICKRIGHCQGEGKGYINLGELHYRVQSDSLIEQEVNGMFVAEIFKLHRESFFRKKEVLMKIIEME</sequence>
<gene>
    <name evidence="1" type="ORF">J1N35_007826</name>
</gene>
<protein>
    <recommendedName>
        <fullName evidence="3">MalT-like TPR region domain-containing protein</fullName>
    </recommendedName>
</protein>
<name>A0A9D4AFY5_9ROSI</name>
<dbReference type="EMBL" id="JAIQCV010000003">
    <property type="protein sequence ID" value="KAH1114448.1"/>
    <property type="molecule type" value="Genomic_DNA"/>
</dbReference>
<comment type="caution">
    <text evidence="1">The sequence shown here is derived from an EMBL/GenBank/DDBJ whole genome shotgun (WGS) entry which is preliminary data.</text>
</comment>
<organism evidence="1 2">
    <name type="scientific">Gossypium stocksii</name>
    <dbReference type="NCBI Taxonomy" id="47602"/>
    <lineage>
        <taxon>Eukaryota</taxon>
        <taxon>Viridiplantae</taxon>
        <taxon>Streptophyta</taxon>
        <taxon>Embryophyta</taxon>
        <taxon>Tracheophyta</taxon>
        <taxon>Spermatophyta</taxon>
        <taxon>Magnoliopsida</taxon>
        <taxon>eudicotyledons</taxon>
        <taxon>Gunneridae</taxon>
        <taxon>Pentapetalae</taxon>
        <taxon>rosids</taxon>
        <taxon>malvids</taxon>
        <taxon>Malvales</taxon>
        <taxon>Malvaceae</taxon>
        <taxon>Malvoideae</taxon>
        <taxon>Gossypium</taxon>
    </lineage>
</organism>
<dbReference type="GO" id="GO:0040029">
    <property type="term" value="P:epigenetic regulation of gene expression"/>
    <property type="evidence" value="ECO:0007669"/>
    <property type="project" value="InterPro"/>
</dbReference>
<dbReference type="PANTHER" id="PTHR47684">
    <property type="entry name" value="PROTEIN TONSOKU"/>
    <property type="match status" value="1"/>
</dbReference>
<dbReference type="Proteomes" id="UP000828251">
    <property type="component" value="Unassembled WGS sequence"/>
</dbReference>
<keyword evidence="2" id="KW-1185">Reference proteome</keyword>
<dbReference type="GO" id="GO:0009933">
    <property type="term" value="P:meristem structural organization"/>
    <property type="evidence" value="ECO:0007669"/>
    <property type="project" value="InterPro"/>
</dbReference>
<reference evidence="1 2" key="1">
    <citation type="journal article" date="2021" name="Plant Biotechnol. J.">
        <title>Multi-omics assisted identification of the key and species-specific regulatory components of drought-tolerant mechanisms in Gossypium stocksii.</title>
        <authorList>
            <person name="Yu D."/>
            <person name="Ke L."/>
            <person name="Zhang D."/>
            <person name="Wu Y."/>
            <person name="Sun Y."/>
            <person name="Mei J."/>
            <person name="Sun J."/>
            <person name="Sun Y."/>
        </authorList>
    </citation>
    <scope>NUCLEOTIDE SEQUENCE [LARGE SCALE GENOMIC DNA]</scope>
    <source>
        <strain evidence="2">cv. E1</strain>
        <tissue evidence="1">Leaf</tissue>
    </source>
</reference>
<evidence type="ECO:0000313" key="2">
    <source>
        <dbReference type="Proteomes" id="UP000828251"/>
    </source>
</evidence>
<evidence type="ECO:0008006" key="3">
    <source>
        <dbReference type="Google" id="ProtNLM"/>
    </source>
</evidence>
<accession>A0A9D4AFY5</accession>
<evidence type="ECO:0000313" key="1">
    <source>
        <dbReference type="EMBL" id="KAH1114448.1"/>
    </source>
</evidence>